<evidence type="ECO:0000313" key="1">
    <source>
        <dbReference type="EMBL" id="GAG01548.1"/>
    </source>
</evidence>
<dbReference type="AlphaFoldDB" id="X0UMK2"/>
<gene>
    <name evidence="1" type="ORF">S01H1_39866</name>
</gene>
<name>X0UMK2_9ZZZZ</name>
<proteinExistence type="predicted"/>
<comment type="caution">
    <text evidence="1">The sequence shown here is derived from an EMBL/GenBank/DDBJ whole genome shotgun (WGS) entry which is preliminary data.</text>
</comment>
<accession>X0UMK2</accession>
<protein>
    <submittedName>
        <fullName evidence="1">Uncharacterized protein</fullName>
    </submittedName>
</protein>
<dbReference type="EMBL" id="BARS01025203">
    <property type="protein sequence ID" value="GAG01548.1"/>
    <property type="molecule type" value="Genomic_DNA"/>
</dbReference>
<sequence>MGFSKIFWLEDYPDLLSKLASRFSLNLEMILEKTTFAHDFETGREITGHKEFDLYILDGDFPNRISEEHLKGVEEYLQRIKRGIWNKDDFIQGLSDMGLNNFSRFYTQCLANTPGKKVVFSASTFAPALAYHLGLPFYAKGSMPEEGVREMVADHLSNDADRTK</sequence>
<reference evidence="1" key="1">
    <citation type="journal article" date="2014" name="Front. Microbiol.">
        <title>High frequency of phylogenetically diverse reductive dehalogenase-homologous genes in deep subseafloor sedimentary metagenomes.</title>
        <authorList>
            <person name="Kawai M."/>
            <person name="Futagami T."/>
            <person name="Toyoda A."/>
            <person name="Takaki Y."/>
            <person name="Nishi S."/>
            <person name="Hori S."/>
            <person name="Arai W."/>
            <person name="Tsubouchi T."/>
            <person name="Morono Y."/>
            <person name="Uchiyama I."/>
            <person name="Ito T."/>
            <person name="Fujiyama A."/>
            <person name="Inagaki F."/>
            <person name="Takami H."/>
        </authorList>
    </citation>
    <scope>NUCLEOTIDE SEQUENCE</scope>
    <source>
        <strain evidence="1">Expedition CK06-06</strain>
    </source>
</reference>
<feature type="non-terminal residue" evidence="1">
    <location>
        <position position="164"/>
    </location>
</feature>
<organism evidence="1">
    <name type="scientific">marine sediment metagenome</name>
    <dbReference type="NCBI Taxonomy" id="412755"/>
    <lineage>
        <taxon>unclassified sequences</taxon>
        <taxon>metagenomes</taxon>
        <taxon>ecological metagenomes</taxon>
    </lineage>
</organism>